<dbReference type="RefSeq" id="WP_188896847.1">
    <property type="nucleotide sequence ID" value="NZ_BMMZ01000010.1"/>
</dbReference>
<comment type="caution">
    <text evidence="3">The sequence shown here is derived from an EMBL/GenBank/DDBJ whole genome shotgun (WGS) entry which is preliminary data.</text>
</comment>
<dbReference type="Proteomes" id="UP000613840">
    <property type="component" value="Unassembled WGS sequence"/>
</dbReference>
<evidence type="ECO:0000313" key="4">
    <source>
        <dbReference type="Proteomes" id="UP000613840"/>
    </source>
</evidence>
<protein>
    <recommendedName>
        <fullName evidence="2">Polysaccharide pyruvyl transferase domain-containing protein</fullName>
    </recommendedName>
</protein>
<feature type="domain" description="Polysaccharide pyruvyl transferase" evidence="2">
    <location>
        <begin position="93"/>
        <end position="306"/>
    </location>
</feature>
<evidence type="ECO:0000259" key="2">
    <source>
        <dbReference type="Pfam" id="PF04230"/>
    </source>
</evidence>
<name>A0A917SG81_9ACTN</name>
<dbReference type="AlphaFoldDB" id="A0A917SG81"/>
<keyword evidence="4" id="KW-1185">Reference proteome</keyword>
<proteinExistence type="predicted"/>
<evidence type="ECO:0000313" key="3">
    <source>
        <dbReference type="EMBL" id="GGL75342.1"/>
    </source>
</evidence>
<dbReference type="EMBL" id="BMMZ01000010">
    <property type="protein sequence ID" value="GGL75342.1"/>
    <property type="molecule type" value="Genomic_DNA"/>
</dbReference>
<reference evidence="3" key="2">
    <citation type="submission" date="2020-09" db="EMBL/GenBank/DDBJ databases">
        <authorList>
            <person name="Sun Q."/>
            <person name="Zhou Y."/>
        </authorList>
    </citation>
    <scope>NUCLEOTIDE SEQUENCE</scope>
    <source>
        <strain evidence="3">CGMCC 4.7306</strain>
    </source>
</reference>
<reference evidence="3" key="1">
    <citation type="journal article" date="2014" name="Int. J. Syst. Evol. Microbiol.">
        <title>Complete genome sequence of Corynebacterium casei LMG S-19264T (=DSM 44701T), isolated from a smear-ripened cheese.</title>
        <authorList>
            <consortium name="US DOE Joint Genome Institute (JGI-PGF)"/>
            <person name="Walter F."/>
            <person name="Albersmeier A."/>
            <person name="Kalinowski J."/>
            <person name="Ruckert C."/>
        </authorList>
    </citation>
    <scope>NUCLEOTIDE SEQUENCE</scope>
    <source>
        <strain evidence="3">CGMCC 4.7306</strain>
    </source>
</reference>
<feature type="compositionally biased region" description="Basic residues" evidence="1">
    <location>
        <begin position="454"/>
        <end position="471"/>
    </location>
</feature>
<dbReference type="InterPro" id="IPR007345">
    <property type="entry name" value="Polysacch_pyruvyl_Trfase"/>
</dbReference>
<accession>A0A917SG81</accession>
<dbReference type="Pfam" id="PF04230">
    <property type="entry name" value="PS_pyruv_trans"/>
    <property type="match status" value="1"/>
</dbReference>
<evidence type="ECO:0000256" key="1">
    <source>
        <dbReference type="SAM" id="MobiDB-lite"/>
    </source>
</evidence>
<feature type="region of interest" description="Disordered" evidence="1">
    <location>
        <begin position="428"/>
        <end position="471"/>
    </location>
</feature>
<organism evidence="3 4">
    <name type="scientific">Microlunatus endophyticus</name>
    <dbReference type="NCBI Taxonomy" id="1716077"/>
    <lineage>
        <taxon>Bacteria</taxon>
        <taxon>Bacillati</taxon>
        <taxon>Actinomycetota</taxon>
        <taxon>Actinomycetes</taxon>
        <taxon>Propionibacteriales</taxon>
        <taxon>Propionibacteriaceae</taxon>
        <taxon>Microlunatus</taxon>
    </lineage>
</organism>
<gene>
    <name evidence="3" type="ORF">GCM10011575_36920</name>
</gene>
<sequence>MSRILLRSAKDPFLPVSPEASLARNVFASNSGNMLFTQATHQLLSVPGTEVVADGYVADRNDLGPETIAKINAEFDAYVIPLANAFRPAFKRQLKRLTNVIRQLDIPVVIVGVGAQTNSRATELPEEIRETVSDFVGAVLDKSAKVGVRGDITRRCLAALGFGDEHVEVIGCPSLYAPGRDLTVDKNDHGLSADSLIAANLTLSQVNAAKIINRAVDRYPGMVYIPQTINELRMLLWGIPLPQPLDDSMPATLDHPLYRQGRVRFFLDPIRWHQFLAERQFAFGTRIHGNIAALSVGTPAYLLAFDSRTTELADYHAIPYASAHRIAPDTDPAELYDRADFTEFNARHPENFDRFAGFLDKNGLTHTYQPGQENPQFRERLAAAGLPAGVRPLFGGGDEAIEQLLGRLRWLYQGEDIDRAREAGAYEPMPFGRLPEPKPAKISAPTPAAPTPPLHRRLTKRARRLARRLRS</sequence>